<dbReference type="EMBL" id="JAELXS010000006">
    <property type="protein sequence ID" value="MBJ6122619.1"/>
    <property type="molecule type" value="Genomic_DNA"/>
</dbReference>
<keyword evidence="4" id="KW-1185">Reference proteome</keyword>
<dbReference type="SUPFAM" id="SSF52266">
    <property type="entry name" value="SGNH hydrolase"/>
    <property type="match status" value="1"/>
</dbReference>
<reference evidence="4" key="1">
    <citation type="submission" date="2020-12" db="EMBL/GenBank/DDBJ databases">
        <title>Hymenobacter sp.</title>
        <authorList>
            <person name="Kim M.K."/>
        </authorList>
    </citation>
    <scope>NUCLEOTIDE SEQUENCE [LARGE SCALE GENOMIC DNA]</scope>
    <source>
        <strain evidence="4">BT553</strain>
    </source>
</reference>
<evidence type="ECO:0000313" key="4">
    <source>
        <dbReference type="Proteomes" id="UP000640426"/>
    </source>
</evidence>
<evidence type="ECO:0000259" key="2">
    <source>
        <dbReference type="Pfam" id="PF03629"/>
    </source>
</evidence>
<protein>
    <recommendedName>
        <fullName evidence="2">Sialate O-acetylesterase domain-containing protein</fullName>
    </recommendedName>
</protein>
<evidence type="ECO:0000256" key="1">
    <source>
        <dbReference type="ARBA" id="ARBA00022801"/>
    </source>
</evidence>
<feature type="domain" description="Sialate O-acetylesterase" evidence="2">
    <location>
        <begin position="116"/>
        <end position="256"/>
    </location>
</feature>
<comment type="caution">
    <text evidence="3">The sequence shown here is derived from an EMBL/GenBank/DDBJ whole genome shotgun (WGS) entry which is preliminary data.</text>
</comment>
<dbReference type="Gene3D" id="3.40.50.1110">
    <property type="entry name" value="SGNH hydrolase"/>
    <property type="match status" value="1"/>
</dbReference>
<proteinExistence type="predicted"/>
<dbReference type="RefSeq" id="WP_199038416.1">
    <property type="nucleotide sequence ID" value="NZ_JAELXS010000006.1"/>
</dbReference>
<name>A0ABS0XRF3_9SPHN</name>
<sequence>MIVSRKSVALTLAGAFILSLVAFLVYQISTRGWTQIVTGLPKVSVPCPSSAQAFLVIGQSHASNTGVERHRPTATAYAFDDGDCYSLMDPMPGTTGRSGSIWPAFADALGHPSVIANIAISGSAIEQWTTSEQMAKVRRTLAAMKATGYPDPIIIFMQGETNAGLRDPAARYLAQLRRLISVDPTATWIITRESVCRKSPTKWQPLDDARDQLAREYAGVVIGPDLDRIPMNKRQDDRCHLTSAAQTWLGHQIAYTVRSLVTS</sequence>
<dbReference type="Proteomes" id="UP000640426">
    <property type="component" value="Unassembled WGS sequence"/>
</dbReference>
<dbReference type="InterPro" id="IPR005181">
    <property type="entry name" value="SASA"/>
</dbReference>
<keyword evidence="1" id="KW-0378">Hydrolase</keyword>
<evidence type="ECO:0000313" key="3">
    <source>
        <dbReference type="EMBL" id="MBJ6122619.1"/>
    </source>
</evidence>
<gene>
    <name evidence="3" type="ORF">JAO74_12535</name>
</gene>
<organism evidence="3 4">
    <name type="scientific">Sphingomonas mollis</name>
    <dbReference type="NCBI Taxonomy" id="2795726"/>
    <lineage>
        <taxon>Bacteria</taxon>
        <taxon>Pseudomonadati</taxon>
        <taxon>Pseudomonadota</taxon>
        <taxon>Alphaproteobacteria</taxon>
        <taxon>Sphingomonadales</taxon>
        <taxon>Sphingomonadaceae</taxon>
        <taxon>Sphingomonas</taxon>
    </lineage>
</organism>
<dbReference type="Pfam" id="PF03629">
    <property type="entry name" value="SASA"/>
    <property type="match status" value="1"/>
</dbReference>
<dbReference type="InterPro" id="IPR036514">
    <property type="entry name" value="SGNH_hydro_sf"/>
</dbReference>
<accession>A0ABS0XRF3</accession>